<gene>
    <name evidence="1" type="ORF">PC115_g25799</name>
</gene>
<dbReference type="EMBL" id="RCMI01005768">
    <property type="protein sequence ID" value="KAG2858120.1"/>
    <property type="molecule type" value="Genomic_DNA"/>
</dbReference>
<evidence type="ECO:0000313" key="1">
    <source>
        <dbReference type="EMBL" id="KAG2858120.1"/>
    </source>
</evidence>
<evidence type="ECO:0000313" key="2">
    <source>
        <dbReference type="Proteomes" id="UP000774804"/>
    </source>
</evidence>
<name>A0A8T0Z7G0_9STRA</name>
<accession>A0A8T0Z7G0</accession>
<organism evidence="1 2">
    <name type="scientific">Phytophthora cactorum</name>
    <dbReference type="NCBI Taxonomy" id="29920"/>
    <lineage>
        <taxon>Eukaryota</taxon>
        <taxon>Sar</taxon>
        <taxon>Stramenopiles</taxon>
        <taxon>Oomycota</taxon>
        <taxon>Peronosporomycetes</taxon>
        <taxon>Peronosporales</taxon>
        <taxon>Peronosporaceae</taxon>
        <taxon>Phytophthora</taxon>
    </lineage>
</organism>
<sequence>MLPLAGQLELYVQNGGTPEHVAADMELTREQDLRSAKLEFSPEGKDATEERDLGWKVRAVYRGEDRIHERTALWYPQTGTAVDCIIEEGPAVPVYTVSNGVLSLAAAPGFGSVVHSLKY</sequence>
<proteinExistence type="predicted"/>
<protein>
    <submittedName>
        <fullName evidence="1">Uncharacterized protein</fullName>
    </submittedName>
</protein>
<dbReference type="Proteomes" id="UP000774804">
    <property type="component" value="Unassembled WGS sequence"/>
</dbReference>
<reference evidence="1" key="1">
    <citation type="submission" date="2018-10" db="EMBL/GenBank/DDBJ databases">
        <title>Effector identification in a new, highly contiguous assembly of the strawberry crown rot pathogen Phytophthora cactorum.</title>
        <authorList>
            <person name="Armitage A.D."/>
            <person name="Nellist C.F."/>
            <person name="Bates H."/>
            <person name="Vickerstaff R.J."/>
            <person name="Harrison R.J."/>
        </authorList>
    </citation>
    <scope>NUCLEOTIDE SEQUENCE</scope>
    <source>
        <strain evidence="1">4032</strain>
    </source>
</reference>
<dbReference type="AlphaFoldDB" id="A0A8T0Z7G0"/>
<comment type="caution">
    <text evidence="1">The sequence shown here is derived from an EMBL/GenBank/DDBJ whole genome shotgun (WGS) entry which is preliminary data.</text>
</comment>